<reference evidence="4" key="1">
    <citation type="journal article" date="2019" name="Int. J. Syst. Evol. Microbiol.">
        <title>The Global Catalogue of Microorganisms (GCM) 10K type strain sequencing project: providing services to taxonomists for standard genome sequencing and annotation.</title>
        <authorList>
            <consortium name="The Broad Institute Genomics Platform"/>
            <consortium name="The Broad Institute Genome Sequencing Center for Infectious Disease"/>
            <person name="Wu L."/>
            <person name="Ma J."/>
        </authorList>
    </citation>
    <scope>NUCLEOTIDE SEQUENCE [LARGE SCALE GENOMIC DNA]</scope>
    <source>
        <strain evidence="4">NBRC 110140</strain>
    </source>
</reference>
<dbReference type="PANTHER" id="PTHR48439">
    <property type="entry name" value="HEMIMETHYLATED DNA-BINDING DOMAIN-CONTAINING PROTEIN"/>
    <property type="match status" value="1"/>
</dbReference>
<sequence length="108" mass="12554">MLRASAKFTIGQVVRHRKHPFRGVIFDIDPEFSNTEEWWESIPEDHRPAKEQPFYHLLAENESSYYVAYVSEQNLLRDETGEPVDHPEVAELFGALRNGQYSTSAQMN</sequence>
<dbReference type="GO" id="GO:0003677">
    <property type="term" value="F:DNA binding"/>
    <property type="evidence" value="ECO:0007669"/>
    <property type="project" value="UniProtKB-KW"/>
</dbReference>
<evidence type="ECO:0000256" key="1">
    <source>
        <dbReference type="NCBIfam" id="TIGR02097"/>
    </source>
</evidence>
<evidence type="ECO:0000313" key="3">
    <source>
        <dbReference type="EMBL" id="GLQ35423.1"/>
    </source>
</evidence>
<dbReference type="EMBL" id="BSNN01000004">
    <property type="protein sequence ID" value="GLQ35423.1"/>
    <property type="molecule type" value="Genomic_DNA"/>
</dbReference>
<dbReference type="NCBIfam" id="TIGR02097">
    <property type="entry name" value="yccV"/>
    <property type="match status" value="1"/>
</dbReference>
<dbReference type="InterPro" id="IPR011722">
    <property type="entry name" value="Hemimethylated_DNA-bd_dom"/>
</dbReference>
<keyword evidence="4" id="KW-1185">Reference proteome</keyword>
<evidence type="ECO:0000313" key="4">
    <source>
        <dbReference type="Proteomes" id="UP001156694"/>
    </source>
</evidence>
<name>A0ABQ5VVH2_9RHOB</name>
<organism evidence="3 4">
    <name type="scientific">Amylibacter marinus</name>
    <dbReference type="NCBI Taxonomy" id="1475483"/>
    <lineage>
        <taxon>Bacteria</taxon>
        <taxon>Pseudomonadati</taxon>
        <taxon>Pseudomonadota</taxon>
        <taxon>Alphaproteobacteria</taxon>
        <taxon>Rhodobacterales</taxon>
        <taxon>Paracoccaceae</taxon>
        <taxon>Amylibacter</taxon>
    </lineage>
</organism>
<dbReference type="SMART" id="SM00992">
    <property type="entry name" value="YccV-like"/>
    <property type="match status" value="1"/>
</dbReference>
<dbReference type="InterPro" id="IPR036623">
    <property type="entry name" value="Hemimethylated_DNA-bd_sf"/>
</dbReference>
<dbReference type="Proteomes" id="UP001156694">
    <property type="component" value="Unassembled WGS sequence"/>
</dbReference>
<dbReference type="RefSeq" id="WP_284377838.1">
    <property type="nucleotide sequence ID" value="NZ_BSNN01000004.1"/>
</dbReference>
<keyword evidence="3" id="KW-0238">DNA-binding</keyword>
<protein>
    <recommendedName>
        <fullName evidence="1">Heat shock protein HspQ</fullName>
    </recommendedName>
</protein>
<evidence type="ECO:0000259" key="2">
    <source>
        <dbReference type="SMART" id="SM00992"/>
    </source>
</evidence>
<accession>A0ABQ5VVH2</accession>
<comment type="caution">
    <text evidence="3">The sequence shown here is derived from an EMBL/GenBank/DDBJ whole genome shotgun (WGS) entry which is preliminary data.</text>
</comment>
<feature type="domain" description="Hemimethylated DNA-binding" evidence="2">
    <location>
        <begin position="5"/>
        <end position="104"/>
    </location>
</feature>
<dbReference type="InterPro" id="IPR053189">
    <property type="entry name" value="Clp_protease_adapter_ClpF"/>
</dbReference>
<dbReference type="Pfam" id="PF08755">
    <property type="entry name" value="YccV-like"/>
    <property type="match status" value="1"/>
</dbReference>
<dbReference type="Gene3D" id="2.30.30.390">
    <property type="entry name" value="Hemimethylated DNA-binding domain"/>
    <property type="match status" value="1"/>
</dbReference>
<gene>
    <name evidence="3" type="ORF">GCM10007939_17060</name>
</gene>
<dbReference type="SUPFAM" id="SSF141255">
    <property type="entry name" value="YccV-like"/>
    <property type="match status" value="1"/>
</dbReference>
<dbReference type="PANTHER" id="PTHR48439:SF1">
    <property type="entry name" value="HEMIMETHYLATED DNA-BINDING DOMAIN-CONTAINING PROTEIN"/>
    <property type="match status" value="1"/>
</dbReference>
<proteinExistence type="predicted"/>